<protein>
    <submittedName>
        <fullName evidence="5">C4-dicarboxylate ABC transporter substrate-binding protein</fullName>
    </submittedName>
</protein>
<evidence type="ECO:0000313" key="5">
    <source>
        <dbReference type="EMBL" id="OSJ11975.1"/>
    </source>
</evidence>
<name>A0A1X3GDM6_9BRAD</name>
<dbReference type="Proteomes" id="UP000193553">
    <property type="component" value="Unassembled WGS sequence"/>
</dbReference>
<comment type="caution">
    <text evidence="5">The sequence shown here is derived from an EMBL/GenBank/DDBJ whole genome shotgun (WGS) entry which is preliminary data.</text>
</comment>
<keyword evidence="2" id="KW-0813">Transport</keyword>
<evidence type="ECO:0000256" key="1">
    <source>
        <dbReference type="ARBA" id="ARBA00009023"/>
    </source>
</evidence>
<evidence type="ECO:0000313" key="8">
    <source>
        <dbReference type="Proteomes" id="UP000193884"/>
    </source>
</evidence>
<keyword evidence="8" id="KW-1185">Reference proteome</keyword>
<dbReference type="NCBIfam" id="NF037995">
    <property type="entry name" value="TRAP_S1"/>
    <property type="match status" value="1"/>
</dbReference>
<feature type="signal peptide" evidence="4">
    <location>
        <begin position="1"/>
        <end position="20"/>
    </location>
</feature>
<dbReference type="Gene3D" id="3.40.190.170">
    <property type="entry name" value="Bacterial extracellular solute-binding protein, family 7"/>
    <property type="match status" value="1"/>
</dbReference>
<comment type="similarity">
    <text evidence="1">Belongs to the bacterial solute-binding protein 7 family.</text>
</comment>
<feature type="chain" id="PRO_5011905947" evidence="4">
    <location>
        <begin position="21"/>
        <end position="334"/>
    </location>
</feature>
<dbReference type="EMBL" id="NAFK01000175">
    <property type="protein sequence ID" value="OSJ22488.1"/>
    <property type="molecule type" value="Genomic_DNA"/>
</dbReference>
<proteinExistence type="inferred from homology"/>
<evidence type="ECO:0000313" key="7">
    <source>
        <dbReference type="Proteomes" id="UP000193553"/>
    </source>
</evidence>
<keyword evidence="3 4" id="KW-0732">Signal</keyword>
<sequence length="334" mass="36068">MLTLLARCAVISFALISASAAEPVKLKLAFPSSDRSTSYLAAVKPFVDAVNAEARGQIEIETYFSGVLGKDPAEQPQLVLDGTADIAYVVTGLTRNRFADNAIIEMPGLFTNMRESVAVFNRLMAAGALQGYDDYVVIGAYVTEPETIHSNIPITSLNDLKDKRIRVNNPGEAAALEKLGARPVFLPVTKISEAIGSGSIDGALVPPSPLVDYGIKRVATYHYLLGISGAPLMVLMNRKIFNRLPKPAQATILKYSGAWSAGRFMDTYEAVENSIMGELKSDPKRQVTIPTPSDLDAANAVFAAVADDWASKSERNAELLKTVRAELTKMRSTR</sequence>
<dbReference type="OrthoDB" id="9799287at2"/>
<evidence type="ECO:0000256" key="2">
    <source>
        <dbReference type="ARBA" id="ARBA00022448"/>
    </source>
</evidence>
<evidence type="ECO:0000256" key="4">
    <source>
        <dbReference type="SAM" id="SignalP"/>
    </source>
</evidence>
<dbReference type="GO" id="GO:0055085">
    <property type="term" value="P:transmembrane transport"/>
    <property type="evidence" value="ECO:0007669"/>
    <property type="project" value="InterPro"/>
</dbReference>
<dbReference type="AlphaFoldDB" id="A0A1X3GDM6"/>
<reference evidence="7 8" key="1">
    <citation type="submission" date="2017-03" db="EMBL/GenBank/DDBJ databases">
        <title>Whole genome sequences of fourteen strains of Bradyrhizobium canariense and one strain of Bradyrhizobium japonicum isolated from Lupinus (Papilionoideae: Genisteae) species in Algeria.</title>
        <authorList>
            <person name="Crovadore J."/>
            <person name="Chekireb D."/>
            <person name="Brachmann A."/>
            <person name="Chablais R."/>
            <person name="Cochard B."/>
            <person name="Lefort F."/>
        </authorList>
    </citation>
    <scope>NUCLEOTIDE SEQUENCE [LARGE SCALE GENOMIC DNA]</scope>
    <source>
        <strain evidence="5 7">UBMA195</strain>
        <strain evidence="6 8">UBMAN05</strain>
    </source>
</reference>
<dbReference type="Pfam" id="PF03480">
    <property type="entry name" value="DctP"/>
    <property type="match status" value="1"/>
</dbReference>
<dbReference type="EMBL" id="NAFI01000167">
    <property type="protein sequence ID" value="OSJ11975.1"/>
    <property type="molecule type" value="Genomic_DNA"/>
</dbReference>
<evidence type="ECO:0000256" key="3">
    <source>
        <dbReference type="ARBA" id="ARBA00022729"/>
    </source>
</evidence>
<organism evidence="5 7">
    <name type="scientific">Bradyrhizobium canariense</name>
    <dbReference type="NCBI Taxonomy" id="255045"/>
    <lineage>
        <taxon>Bacteria</taxon>
        <taxon>Pseudomonadati</taxon>
        <taxon>Pseudomonadota</taxon>
        <taxon>Alphaproteobacteria</taxon>
        <taxon>Hyphomicrobiales</taxon>
        <taxon>Nitrobacteraceae</taxon>
        <taxon>Bradyrhizobium</taxon>
    </lineage>
</organism>
<dbReference type="PANTHER" id="PTHR33376">
    <property type="match status" value="1"/>
</dbReference>
<dbReference type="SUPFAM" id="SSF53850">
    <property type="entry name" value="Periplasmic binding protein-like II"/>
    <property type="match status" value="1"/>
</dbReference>
<evidence type="ECO:0000313" key="6">
    <source>
        <dbReference type="EMBL" id="OSJ22488.1"/>
    </source>
</evidence>
<dbReference type="InterPro" id="IPR038404">
    <property type="entry name" value="TRAP_DctP_sf"/>
</dbReference>
<dbReference type="Proteomes" id="UP000193884">
    <property type="component" value="Unassembled WGS sequence"/>
</dbReference>
<dbReference type="PANTHER" id="PTHR33376:SF7">
    <property type="entry name" value="C4-DICARBOXYLATE-BINDING PROTEIN DCTB"/>
    <property type="match status" value="1"/>
</dbReference>
<accession>A0A1X3GDM6</accession>
<dbReference type="InterPro" id="IPR018389">
    <property type="entry name" value="DctP_fam"/>
</dbReference>
<gene>
    <name evidence="6" type="ORF">BST63_31290</name>
    <name evidence="5" type="ORF">BSZ18_13360</name>
</gene>